<reference evidence="3 4" key="1">
    <citation type="submission" date="2016-10" db="EMBL/GenBank/DDBJ databases">
        <authorList>
            <person name="de Groot N.N."/>
        </authorList>
    </citation>
    <scope>NUCLEOTIDE SEQUENCE [LARGE SCALE GENOMIC DNA]</scope>
    <source>
        <strain evidence="3 4">Nm146</strain>
    </source>
</reference>
<reference evidence="2" key="2">
    <citation type="submission" date="2021-02" db="EMBL/GenBank/DDBJ databases">
        <authorList>
            <person name="Han P."/>
        </authorList>
    </citation>
    <scope>NUCLEOTIDE SEQUENCE</scope>
    <source>
        <strain evidence="2">Nitrosomonas nitrosa 18-3D</strain>
    </source>
</reference>
<dbReference type="EMBL" id="CAJNAP010000009">
    <property type="protein sequence ID" value="CAE6499107.1"/>
    <property type="molecule type" value="Genomic_DNA"/>
</dbReference>
<evidence type="ECO:0000256" key="1">
    <source>
        <dbReference type="SAM" id="SignalP"/>
    </source>
</evidence>
<evidence type="ECO:0000313" key="2">
    <source>
        <dbReference type="EMBL" id="CAE6499107.1"/>
    </source>
</evidence>
<name>A0A1I4RFJ3_9PROT</name>
<accession>A0A1I4RFJ3</accession>
<evidence type="ECO:0000313" key="4">
    <source>
        <dbReference type="Proteomes" id="UP000199561"/>
    </source>
</evidence>
<proteinExistence type="predicted"/>
<evidence type="ECO:0000313" key="3">
    <source>
        <dbReference type="EMBL" id="SFM50999.1"/>
    </source>
</evidence>
<dbReference type="Proteomes" id="UP000601736">
    <property type="component" value="Unassembled WGS sequence"/>
</dbReference>
<dbReference type="OrthoDB" id="9958467at2"/>
<organism evidence="3 4">
    <name type="scientific">Nitrosomonas nitrosa</name>
    <dbReference type="NCBI Taxonomy" id="52442"/>
    <lineage>
        <taxon>Bacteria</taxon>
        <taxon>Pseudomonadati</taxon>
        <taxon>Pseudomonadota</taxon>
        <taxon>Betaproteobacteria</taxon>
        <taxon>Nitrosomonadales</taxon>
        <taxon>Nitrosomonadaceae</taxon>
        <taxon>Nitrosomonas</taxon>
    </lineage>
</organism>
<protein>
    <submittedName>
        <fullName evidence="3">Uncharacterized protein</fullName>
    </submittedName>
</protein>
<dbReference type="EMBL" id="FOUF01000019">
    <property type="protein sequence ID" value="SFM50999.1"/>
    <property type="molecule type" value="Genomic_DNA"/>
</dbReference>
<feature type="signal peptide" evidence="1">
    <location>
        <begin position="1"/>
        <end position="23"/>
    </location>
</feature>
<gene>
    <name evidence="2" type="ORF">NMYAN_170043</name>
    <name evidence="3" type="ORF">SAMN05421880_1199</name>
</gene>
<dbReference type="AlphaFoldDB" id="A0A1I4RFJ3"/>
<feature type="chain" id="PRO_5036308406" evidence="1">
    <location>
        <begin position="24"/>
        <end position="242"/>
    </location>
</feature>
<dbReference type="RefSeq" id="WP_090669783.1">
    <property type="nucleotide sequence ID" value="NZ_CAJNAP010000009.1"/>
</dbReference>
<dbReference type="Proteomes" id="UP000199561">
    <property type="component" value="Unassembled WGS sequence"/>
</dbReference>
<keyword evidence="4" id="KW-1185">Reference proteome</keyword>
<sequence>MNMFYPNLIAAILTLLVAGGALATSSNTLIQNMIDPRTQKTWADITDFTITKTPKKVDVAITAGGIIPTDGSLGAIGYGIITGFTDDGQPENVLVLTSHLCVADSFEQKAAERCDTTVGLLAKLFEGVINEEHNDATWHAHFLDLKPITESSDCANVSDNIGLEVDLERTLATKNNVSPDNDVRVNNNRTEPTISVSNLNLSDFHNTDFKKGVFVSFGIRGFASGETVTHLCLTTPPLPPSK</sequence>
<keyword evidence="1" id="KW-0732">Signal</keyword>